<dbReference type="PANTHER" id="PTHR45527">
    <property type="entry name" value="NONRIBOSOMAL PEPTIDE SYNTHETASE"/>
    <property type="match status" value="1"/>
</dbReference>
<dbReference type="RefSeq" id="WP_203841993.1">
    <property type="nucleotide sequence ID" value="NZ_BAAATV010000015.1"/>
</dbReference>
<dbReference type="InterPro" id="IPR009081">
    <property type="entry name" value="PP-bd_ACP"/>
</dbReference>
<dbReference type="EMBL" id="BOMN01000115">
    <property type="protein sequence ID" value="GIE25016.1"/>
    <property type="molecule type" value="Genomic_DNA"/>
</dbReference>
<sequence>MSEELYQLPASYGQQRLWLLEQTDTDSTIYSMNVAVRMRGPIRPELLAEALTRVVERHEVLRTVIRLHGAEVVQVVRAPEPVPLPVIDVDGGLTGARARADELRAAPFDLAQGPLLRCFLLRLGPGDHILLTSMHHSISDGLSLTVMLKDITTSYAQLVEGGDGVLPELPLQYADYALWQQEQLSSGALEPQIDFWAERLAGLPPLRLPRDHAAPDRPTFDAVIAPVELKAPLLAALLDATPGGGGTPFMVALAAYSAVLSRWSRQQDLVVAIPMAGRSEADLEELIGFFVNSLPIRLEVRPEMTFKELLGHVRDRCIAAYSNPDVPFELLVERLRPARRVGRTPLVQAWMAVVPAEVRLRLGEIPGVTLEPVLLAHAKAPFDLVADLLEDGDVVRGNLFGRSDLFTAETVELVSRSLDEVVSAAAADPDVAIAGLPVLVADERPPSPDDEDPYDVEPVAAVTPLSTGTVAEGATEMLLRTLWCEVLGRPSVGVDEEFYALGGTSLSAVRVVMQGRRHGLELPLDVMLGEHTVRQLAAALPAKALPAAESNRGEVS</sequence>
<dbReference type="InterPro" id="IPR023213">
    <property type="entry name" value="CAT-like_dom_sf"/>
</dbReference>
<keyword evidence="4" id="KW-1185">Reference proteome</keyword>
<dbReference type="PROSITE" id="PS50075">
    <property type="entry name" value="CARRIER"/>
    <property type="match status" value="1"/>
</dbReference>
<organism evidence="3 4">
    <name type="scientific">Winogradskya humida</name>
    <dbReference type="NCBI Taxonomy" id="113566"/>
    <lineage>
        <taxon>Bacteria</taxon>
        <taxon>Bacillati</taxon>
        <taxon>Actinomycetota</taxon>
        <taxon>Actinomycetes</taxon>
        <taxon>Micromonosporales</taxon>
        <taxon>Micromonosporaceae</taxon>
        <taxon>Winogradskya</taxon>
    </lineage>
</organism>
<dbReference type="Pfam" id="PF00550">
    <property type="entry name" value="PP-binding"/>
    <property type="match status" value="1"/>
</dbReference>
<gene>
    <name evidence="3" type="ORF">Ahu01nite_081180</name>
</gene>
<evidence type="ECO:0000313" key="3">
    <source>
        <dbReference type="EMBL" id="GIE25016.1"/>
    </source>
</evidence>
<evidence type="ECO:0000259" key="2">
    <source>
        <dbReference type="PROSITE" id="PS50075"/>
    </source>
</evidence>
<dbReference type="Proteomes" id="UP000603200">
    <property type="component" value="Unassembled WGS sequence"/>
</dbReference>
<dbReference type="Gene3D" id="1.10.1200.10">
    <property type="entry name" value="ACP-like"/>
    <property type="match status" value="1"/>
</dbReference>
<dbReference type="InterPro" id="IPR036736">
    <property type="entry name" value="ACP-like_sf"/>
</dbReference>
<proteinExistence type="predicted"/>
<comment type="cofactor">
    <cofactor evidence="1">
        <name>pantetheine 4'-phosphate</name>
        <dbReference type="ChEBI" id="CHEBI:47942"/>
    </cofactor>
</comment>
<dbReference type="CDD" id="cd19531">
    <property type="entry name" value="LCL_NRPS-like"/>
    <property type="match status" value="1"/>
</dbReference>
<evidence type="ECO:0000256" key="1">
    <source>
        <dbReference type="ARBA" id="ARBA00001957"/>
    </source>
</evidence>
<reference evidence="3 4" key="1">
    <citation type="submission" date="2021-01" db="EMBL/GenBank/DDBJ databases">
        <title>Whole genome shotgun sequence of Actinoplanes humidus NBRC 14915.</title>
        <authorList>
            <person name="Komaki H."/>
            <person name="Tamura T."/>
        </authorList>
    </citation>
    <scope>NUCLEOTIDE SEQUENCE [LARGE SCALE GENOMIC DNA]</scope>
    <source>
        <strain evidence="3 4">NBRC 14915</strain>
    </source>
</reference>
<dbReference type="SUPFAM" id="SSF47336">
    <property type="entry name" value="ACP-like"/>
    <property type="match status" value="1"/>
</dbReference>
<dbReference type="SUPFAM" id="SSF52777">
    <property type="entry name" value="CoA-dependent acyltransferases"/>
    <property type="match status" value="2"/>
</dbReference>
<evidence type="ECO:0000313" key="4">
    <source>
        <dbReference type="Proteomes" id="UP000603200"/>
    </source>
</evidence>
<dbReference type="PANTHER" id="PTHR45527:SF1">
    <property type="entry name" value="FATTY ACID SYNTHASE"/>
    <property type="match status" value="1"/>
</dbReference>
<dbReference type="Pfam" id="PF00668">
    <property type="entry name" value="Condensation"/>
    <property type="match status" value="1"/>
</dbReference>
<dbReference type="Gene3D" id="3.30.559.30">
    <property type="entry name" value="Nonribosomal peptide synthetase, condensation domain"/>
    <property type="match status" value="1"/>
</dbReference>
<comment type="caution">
    <text evidence="3">The sequence shown here is derived from an EMBL/GenBank/DDBJ whole genome shotgun (WGS) entry which is preliminary data.</text>
</comment>
<name>A0ABQ4A2F5_9ACTN</name>
<dbReference type="Gene3D" id="3.30.559.10">
    <property type="entry name" value="Chloramphenicol acetyltransferase-like domain"/>
    <property type="match status" value="1"/>
</dbReference>
<dbReference type="InterPro" id="IPR001242">
    <property type="entry name" value="Condensation_dom"/>
</dbReference>
<accession>A0ABQ4A2F5</accession>
<feature type="domain" description="Carrier" evidence="2">
    <location>
        <begin position="470"/>
        <end position="544"/>
    </location>
</feature>
<protein>
    <recommendedName>
        <fullName evidence="2">Carrier domain-containing protein</fullName>
    </recommendedName>
</protein>